<keyword evidence="3" id="KW-1185">Reference proteome</keyword>
<reference evidence="3" key="1">
    <citation type="journal article" date="2019" name="Int. J. Syst. Evol. Microbiol.">
        <title>The Global Catalogue of Microorganisms (GCM) 10K type strain sequencing project: providing services to taxonomists for standard genome sequencing and annotation.</title>
        <authorList>
            <consortium name="The Broad Institute Genomics Platform"/>
            <consortium name="The Broad Institute Genome Sequencing Center for Infectious Disease"/>
            <person name="Wu L."/>
            <person name="Ma J."/>
        </authorList>
    </citation>
    <scope>NUCLEOTIDE SEQUENCE [LARGE SCALE GENOMIC DNA]</scope>
    <source>
        <strain evidence="3">JCM 14370</strain>
    </source>
</reference>
<dbReference type="EMBL" id="BMOD01000052">
    <property type="protein sequence ID" value="GGJ59474.1"/>
    <property type="molecule type" value="Genomic_DNA"/>
</dbReference>
<protein>
    <submittedName>
        <fullName evidence="2">Uncharacterized protein</fullName>
    </submittedName>
</protein>
<comment type="caution">
    <text evidence="2">The sequence shown here is derived from an EMBL/GenBank/DDBJ whole genome shotgun (WGS) entry which is preliminary data.</text>
</comment>
<proteinExistence type="predicted"/>
<evidence type="ECO:0000256" key="1">
    <source>
        <dbReference type="SAM" id="Phobius"/>
    </source>
</evidence>
<dbReference type="Proteomes" id="UP000632222">
    <property type="component" value="Unassembled WGS sequence"/>
</dbReference>
<evidence type="ECO:0000313" key="2">
    <source>
        <dbReference type="EMBL" id="GGJ59474.1"/>
    </source>
</evidence>
<gene>
    <name evidence="2" type="ORF">GCM10008938_52040</name>
</gene>
<name>A0ABQ2DN34_9DEIO</name>
<feature type="transmembrane region" description="Helical" evidence="1">
    <location>
        <begin position="71"/>
        <end position="89"/>
    </location>
</feature>
<keyword evidence="1" id="KW-1133">Transmembrane helix</keyword>
<organism evidence="2 3">
    <name type="scientific">Deinococcus roseus</name>
    <dbReference type="NCBI Taxonomy" id="392414"/>
    <lineage>
        <taxon>Bacteria</taxon>
        <taxon>Thermotogati</taxon>
        <taxon>Deinococcota</taxon>
        <taxon>Deinococci</taxon>
        <taxon>Deinococcales</taxon>
        <taxon>Deinococcaceae</taxon>
        <taxon>Deinococcus</taxon>
    </lineage>
</organism>
<sequence length="197" mass="21640">MKHMLVFKHFSLCSEKALDAADRPDHLVRSVSLPQALWNWTLENPVLLALTGLLAGALLRFGAGLPDSGDLVWLLTLLVGGLPVVYRTVRGMLQGNFASDGVAMLAIVVAVGMNPSFAGLVISNFHGSPFLPGRNPARFTSPWCQHRVTKTLPALTRADVSVCHRPWKMLLLPCPTAKTDSKRKQVVREPRHLMCRT</sequence>
<evidence type="ECO:0000313" key="3">
    <source>
        <dbReference type="Proteomes" id="UP000632222"/>
    </source>
</evidence>
<feature type="transmembrane region" description="Helical" evidence="1">
    <location>
        <begin position="101"/>
        <end position="122"/>
    </location>
</feature>
<accession>A0ABQ2DN34</accession>
<keyword evidence="1" id="KW-0472">Membrane</keyword>
<feature type="transmembrane region" description="Helical" evidence="1">
    <location>
        <begin position="46"/>
        <end position="65"/>
    </location>
</feature>
<keyword evidence="1" id="KW-0812">Transmembrane</keyword>